<sequence>MLIGFDGAISYEAVSAQSDASDVVPQEQSDFVTWNDNDQPAYLASSGFVGQPDYFGFDGLETTSGTDAELLARDPESLKQGTPSRNQQRCDELYQAHKGQPKPDLADVEADRRVSEIGWTAAGGWLGGQLGKTVGAASKFPGADKLGEGIGTVGGAVITQIALEGKQKVDAWEDACKETGLPPDNGRVP</sequence>
<organism evidence="1 2">
    <name type="scientific">Gloeobacter morelensis MG652769</name>
    <dbReference type="NCBI Taxonomy" id="2781736"/>
    <lineage>
        <taxon>Bacteria</taxon>
        <taxon>Bacillati</taxon>
        <taxon>Cyanobacteriota</taxon>
        <taxon>Cyanophyceae</taxon>
        <taxon>Gloeobacterales</taxon>
        <taxon>Gloeobacteraceae</taxon>
        <taxon>Gloeobacter</taxon>
        <taxon>Gloeobacter morelensis</taxon>
    </lineage>
</organism>
<dbReference type="EMBL" id="CP063845">
    <property type="protein sequence ID" value="UFP94647.1"/>
    <property type="molecule type" value="Genomic_DNA"/>
</dbReference>
<dbReference type="Proteomes" id="UP001054846">
    <property type="component" value="Chromosome"/>
</dbReference>
<evidence type="ECO:0008006" key="3">
    <source>
        <dbReference type="Google" id="ProtNLM"/>
    </source>
</evidence>
<protein>
    <recommendedName>
        <fullName evidence="3">Glycine zipper family protein</fullName>
    </recommendedName>
</protein>
<keyword evidence="2" id="KW-1185">Reference proteome</keyword>
<reference evidence="1 2" key="1">
    <citation type="journal article" date="2021" name="Genome Biol. Evol.">
        <title>Complete Genome Sequencing of a Novel Gloeobacter Species from a Waterfall Cave in Mexico.</title>
        <authorList>
            <person name="Saw J.H."/>
            <person name="Cardona T."/>
            <person name="Montejano G."/>
        </authorList>
    </citation>
    <scope>NUCLEOTIDE SEQUENCE [LARGE SCALE GENOMIC DNA]</scope>
    <source>
        <strain evidence="1">MG652769</strain>
    </source>
</reference>
<dbReference type="RefSeq" id="WP_230841698.1">
    <property type="nucleotide sequence ID" value="NZ_CP063845.1"/>
</dbReference>
<accession>A0ABY3PLW8</accession>
<evidence type="ECO:0000313" key="2">
    <source>
        <dbReference type="Proteomes" id="UP001054846"/>
    </source>
</evidence>
<evidence type="ECO:0000313" key="1">
    <source>
        <dbReference type="EMBL" id="UFP94647.1"/>
    </source>
</evidence>
<proteinExistence type="predicted"/>
<gene>
    <name evidence="1" type="ORF">ISF26_23450</name>
</gene>
<name>A0ABY3PLW8_9CYAN</name>